<name>A0ABX1LNM5_9CYAN</name>
<dbReference type="Gene3D" id="3.90.1580.10">
    <property type="entry name" value="paralog of FGE (formylglycine-generating enzyme)"/>
    <property type="match status" value="1"/>
</dbReference>
<keyword evidence="3" id="KW-1185">Reference proteome</keyword>
<feature type="domain" description="Sulfatase-modifying factor enzyme-like" evidence="1">
    <location>
        <begin position="227"/>
        <end position="447"/>
    </location>
</feature>
<accession>A0ABX1LNM5</accession>
<evidence type="ECO:0000313" key="2">
    <source>
        <dbReference type="EMBL" id="NMF57115.1"/>
    </source>
</evidence>
<evidence type="ECO:0000313" key="3">
    <source>
        <dbReference type="Proteomes" id="UP000738376"/>
    </source>
</evidence>
<protein>
    <submittedName>
        <fullName evidence="2">Formylglycine-generating enzyme family protein</fullName>
    </submittedName>
</protein>
<gene>
    <name evidence="2" type="ORF">HC246_03560</name>
</gene>
<sequence length="451" mass="51140">MNLDAILRNRYHIQQTLGSQQIGAIALSIYLAENLELPVTPKPLCVIYCWQITEPNEHGFQHEAIATKLYEIGQNYTLAPKVQAFFNDDDYYCVVREYLEGYAYLDEFNQEFGEKFKQVGNDPNLLKPDHKTPQDSDISTLKALPIAKSLVKSIAQIPIKLNRRQLLINIGSAIAGFSLAVFLERLKPQPKPIVIVESPQTPEPPSDPLKRGDKAFRDDFGNGLYLEMVRIPSGKFMLGAPPNEIGKRDNETPLVEVQVAAFYIAKFAVTQEQWVTIIGNNPAHFRESLQAPMENISWIEAQDFCRRLTARSPHAYAYRLPSEAEWEYACRAGTNTAYHFGDSPAQLADYAWFVDNSNKRSQPIGQKVPNPWGLYEMHGGVWEWCEDAWHDNFKGTPADGSAWIEGNSGRRVRKGGSWSNEAKLCRSASRDWHWQGDRYNDIGFRVVISAI</sequence>
<dbReference type="InterPro" id="IPR005532">
    <property type="entry name" value="SUMF_dom"/>
</dbReference>
<evidence type="ECO:0000259" key="1">
    <source>
        <dbReference type="Pfam" id="PF03781"/>
    </source>
</evidence>
<dbReference type="InterPro" id="IPR042095">
    <property type="entry name" value="SUMF_sf"/>
</dbReference>
<dbReference type="SUPFAM" id="SSF56436">
    <property type="entry name" value="C-type lectin-like"/>
    <property type="match status" value="1"/>
</dbReference>
<comment type="caution">
    <text evidence="2">The sequence shown here is derived from an EMBL/GenBank/DDBJ whole genome shotgun (WGS) entry which is preliminary data.</text>
</comment>
<dbReference type="InterPro" id="IPR016187">
    <property type="entry name" value="CTDL_fold"/>
</dbReference>
<dbReference type="InterPro" id="IPR051043">
    <property type="entry name" value="Sulfatase_Mod_Factor_Kinase"/>
</dbReference>
<dbReference type="PANTHER" id="PTHR23150">
    <property type="entry name" value="SULFATASE MODIFYING FACTOR 1, 2"/>
    <property type="match status" value="1"/>
</dbReference>
<dbReference type="PANTHER" id="PTHR23150:SF19">
    <property type="entry name" value="FORMYLGLYCINE-GENERATING ENZYME"/>
    <property type="match status" value="1"/>
</dbReference>
<dbReference type="Proteomes" id="UP000738376">
    <property type="component" value="Unassembled WGS sequence"/>
</dbReference>
<reference evidence="2 3" key="1">
    <citation type="submission" date="2020-03" db="EMBL/GenBank/DDBJ databases">
        <title>Draft Genome Sequence of 2-Methylisoborneol Producing Pseudanabaena yagii Strain GIHE-NHR1 Isolated from North Han River in South Korea.</title>
        <authorList>
            <person name="Jeong J."/>
        </authorList>
    </citation>
    <scope>NUCLEOTIDE SEQUENCE [LARGE SCALE GENOMIC DNA]</scope>
    <source>
        <strain evidence="2 3">GIHE-NHR1</strain>
    </source>
</reference>
<dbReference type="RefSeq" id="WP_169362189.1">
    <property type="nucleotide sequence ID" value="NZ_JAAVJL010000001.1"/>
</dbReference>
<proteinExistence type="predicted"/>
<dbReference type="Pfam" id="PF03781">
    <property type="entry name" value="FGE-sulfatase"/>
    <property type="match status" value="1"/>
</dbReference>
<dbReference type="EMBL" id="JAAVJL010000001">
    <property type="protein sequence ID" value="NMF57115.1"/>
    <property type="molecule type" value="Genomic_DNA"/>
</dbReference>
<organism evidence="2 3">
    <name type="scientific">Pseudanabaena yagii GIHE-NHR1</name>
    <dbReference type="NCBI Taxonomy" id="2722753"/>
    <lineage>
        <taxon>Bacteria</taxon>
        <taxon>Bacillati</taxon>
        <taxon>Cyanobacteriota</taxon>
        <taxon>Cyanophyceae</taxon>
        <taxon>Pseudanabaenales</taxon>
        <taxon>Pseudanabaenaceae</taxon>
        <taxon>Pseudanabaena</taxon>
        <taxon>Pseudanabaena yagii</taxon>
    </lineage>
</organism>